<comment type="catalytic activity">
    <reaction evidence="1 7">
        <text>alpha,alpha-trehalose + H2O = alpha-D-glucose + beta-D-glucose</text>
        <dbReference type="Rhea" id="RHEA:32675"/>
        <dbReference type="ChEBI" id="CHEBI:15377"/>
        <dbReference type="ChEBI" id="CHEBI:15903"/>
        <dbReference type="ChEBI" id="CHEBI:16551"/>
        <dbReference type="ChEBI" id="CHEBI:17925"/>
        <dbReference type="EC" id="3.2.1.28"/>
    </reaction>
</comment>
<evidence type="ECO:0000313" key="10">
    <source>
        <dbReference type="Proteomes" id="UP000663854"/>
    </source>
</evidence>
<dbReference type="GO" id="GO:0005993">
    <property type="term" value="P:trehalose catabolic process"/>
    <property type="evidence" value="ECO:0007669"/>
    <property type="project" value="TreeGrafter"/>
</dbReference>
<evidence type="ECO:0000313" key="9">
    <source>
        <dbReference type="EMBL" id="CAF1038064.1"/>
    </source>
</evidence>
<dbReference type="Gene3D" id="1.50.10.10">
    <property type="match status" value="1"/>
</dbReference>
<evidence type="ECO:0000256" key="6">
    <source>
        <dbReference type="ARBA" id="ARBA00023295"/>
    </source>
</evidence>
<dbReference type="PANTHER" id="PTHR23403">
    <property type="entry name" value="TREHALASE"/>
    <property type="match status" value="1"/>
</dbReference>
<evidence type="ECO:0000256" key="1">
    <source>
        <dbReference type="ARBA" id="ARBA00001576"/>
    </source>
</evidence>
<dbReference type="AlphaFoldDB" id="A0A814ET80"/>
<organism evidence="8 10">
    <name type="scientific">Rotaria sordida</name>
    <dbReference type="NCBI Taxonomy" id="392033"/>
    <lineage>
        <taxon>Eukaryota</taxon>
        <taxon>Metazoa</taxon>
        <taxon>Spiralia</taxon>
        <taxon>Gnathifera</taxon>
        <taxon>Rotifera</taxon>
        <taxon>Eurotatoria</taxon>
        <taxon>Bdelloidea</taxon>
        <taxon>Philodinida</taxon>
        <taxon>Philodinidae</taxon>
        <taxon>Rotaria</taxon>
    </lineage>
</organism>
<dbReference type="InterPro" id="IPR001661">
    <property type="entry name" value="Glyco_hydro_37"/>
</dbReference>
<dbReference type="EMBL" id="CAJNOH010000262">
    <property type="protein sequence ID" value="CAF0973625.1"/>
    <property type="molecule type" value="Genomic_DNA"/>
</dbReference>
<evidence type="ECO:0000256" key="7">
    <source>
        <dbReference type="RuleBase" id="RU361180"/>
    </source>
</evidence>
<dbReference type="PANTHER" id="PTHR23403:SF1">
    <property type="entry name" value="TREHALASE"/>
    <property type="match status" value="1"/>
</dbReference>
<dbReference type="EC" id="3.2.1.28" evidence="3 7"/>
<sequence length="221" mass="26557">MKLILGKIIQTKQRRQTILKYIWSNELKFFTDFNFIQKNKQTNRLTLAGIYPLWLNIATNEQTKYIVEKIETLFLFDGSLVTIISKQSTQQWDYPNGWAPLQYIAYRSLIQISDYKNLARIIRQRWMSLNERVFKETGKMMEKYDVVNINKPADGGEYKTQDGFEWTNGVYLQMLYDQQLELEFNLFFFFIKMKLEDLPGELWFLILSYLSPIEVFHIFFN</sequence>
<dbReference type="PROSITE" id="PS00928">
    <property type="entry name" value="TREHALASE_2"/>
    <property type="match status" value="1"/>
</dbReference>
<dbReference type="PRINTS" id="PR00744">
    <property type="entry name" value="GLHYDRLASE37"/>
</dbReference>
<keyword evidence="11" id="KW-1185">Reference proteome</keyword>
<dbReference type="GO" id="GO:0004555">
    <property type="term" value="F:alpha,alpha-trehalase activity"/>
    <property type="evidence" value="ECO:0007669"/>
    <property type="project" value="UniProtKB-EC"/>
</dbReference>
<protein>
    <recommendedName>
        <fullName evidence="4 7">Trehalase</fullName>
        <ecNumber evidence="3 7">3.2.1.28</ecNumber>
    </recommendedName>
    <alternativeName>
        <fullName evidence="7">Alpha-trehalose glucohydrolase</fullName>
    </alternativeName>
</protein>
<dbReference type="Proteomes" id="UP000663870">
    <property type="component" value="Unassembled WGS sequence"/>
</dbReference>
<name>A0A814ET80_9BILA</name>
<feature type="non-terminal residue" evidence="8">
    <location>
        <position position="1"/>
    </location>
</feature>
<dbReference type="SUPFAM" id="SSF48208">
    <property type="entry name" value="Six-hairpin glycosidases"/>
    <property type="match status" value="1"/>
</dbReference>
<dbReference type="EMBL" id="CAJNOL010000380">
    <property type="protein sequence ID" value="CAF1038064.1"/>
    <property type="molecule type" value="Genomic_DNA"/>
</dbReference>
<dbReference type="InterPro" id="IPR012341">
    <property type="entry name" value="6hp_glycosidase-like_sf"/>
</dbReference>
<proteinExistence type="inferred from homology"/>
<evidence type="ECO:0000256" key="2">
    <source>
        <dbReference type="ARBA" id="ARBA00005615"/>
    </source>
</evidence>
<evidence type="ECO:0000256" key="3">
    <source>
        <dbReference type="ARBA" id="ARBA00012757"/>
    </source>
</evidence>
<keyword evidence="5 7" id="KW-0378">Hydrolase</keyword>
<comment type="caution">
    <text evidence="8">The sequence shown here is derived from an EMBL/GenBank/DDBJ whole genome shotgun (WGS) entry which is preliminary data.</text>
</comment>
<dbReference type="Pfam" id="PF01204">
    <property type="entry name" value="Trehalase"/>
    <property type="match status" value="1"/>
</dbReference>
<dbReference type="InterPro" id="IPR018232">
    <property type="entry name" value="Glyco_hydro_37_CS"/>
</dbReference>
<comment type="similarity">
    <text evidence="2 7">Belongs to the glycosyl hydrolase 37 family.</text>
</comment>
<evidence type="ECO:0000313" key="8">
    <source>
        <dbReference type="EMBL" id="CAF0973625.1"/>
    </source>
</evidence>
<reference evidence="8" key="1">
    <citation type="submission" date="2021-02" db="EMBL/GenBank/DDBJ databases">
        <authorList>
            <person name="Nowell W R."/>
        </authorList>
    </citation>
    <scope>NUCLEOTIDE SEQUENCE</scope>
</reference>
<dbReference type="Proteomes" id="UP000663854">
    <property type="component" value="Unassembled WGS sequence"/>
</dbReference>
<evidence type="ECO:0000256" key="4">
    <source>
        <dbReference type="ARBA" id="ARBA00019905"/>
    </source>
</evidence>
<accession>A0A814ET80</accession>
<dbReference type="InterPro" id="IPR008928">
    <property type="entry name" value="6-hairpin_glycosidase_sf"/>
</dbReference>
<evidence type="ECO:0000256" key="5">
    <source>
        <dbReference type="ARBA" id="ARBA00022801"/>
    </source>
</evidence>
<evidence type="ECO:0000313" key="11">
    <source>
        <dbReference type="Proteomes" id="UP000663870"/>
    </source>
</evidence>
<keyword evidence="6 7" id="KW-0326">Glycosidase</keyword>
<gene>
    <name evidence="9" type="ORF">JXQ802_LOCUS16001</name>
    <name evidence="8" type="ORF">PYM288_LOCUS13244</name>
</gene>